<dbReference type="PANTHER" id="PTHR43758:SF9">
    <property type="entry name" value="NUCLEOSIDE TRIPHOSPHATASE NUDI"/>
    <property type="match status" value="1"/>
</dbReference>
<evidence type="ECO:0000256" key="3">
    <source>
        <dbReference type="ARBA" id="ARBA00022723"/>
    </source>
</evidence>
<dbReference type="PANTHER" id="PTHR43758">
    <property type="entry name" value="7,8-DIHYDRO-8-OXOGUANINE TRIPHOSPHATASE"/>
    <property type="match status" value="1"/>
</dbReference>
<dbReference type="AlphaFoldDB" id="A0A6I6G9X8"/>
<dbReference type="KEGG" id="fls:GLV81_09955"/>
<comment type="similarity">
    <text evidence="2">Belongs to the Nudix hydrolase family.</text>
</comment>
<comment type="cofactor">
    <cofactor evidence="1">
        <name>Mg(2+)</name>
        <dbReference type="ChEBI" id="CHEBI:18420"/>
    </cofactor>
</comment>
<evidence type="ECO:0000313" key="7">
    <source>
        <dbReference type="EMBL" id="QGW28373.1"/>
    </source>
</evidence>
<gene>
    <name evidence="7" type="ORF">GLV81_09955</name>
</gene>
<reference evidence="7 8" key="1">
    <citation type="submission" date="2019-11" db="EMBL/GenBank/DDBJ databases">
        <authorList>
            <person name="Im W.T."/>
        </authorList>
    </citation>
    <scope>NUCLEOTIDE SEQUENCE [LARGE SCALE GENOMIC DNA]</scope>
    <source>
        <strain evidence="7 8">SB-02</strain>
    </source>
</reference>
<evidence type="ECO:0000256" key="2">
    <source>
        <dbReference type="ARBA" id="ARBA00005582"/>
    </source>
</evidence>
<proteinExistence type="inferred from homology"/>
<dbReference type="SUPFAM" id="SSF55811">
    <property type="entry name" value="Nudix"/>
    <property type="match status" value="1"/>
</dbReference>
<name>A0A6I6G9X8_9BACT</name>
<dbReference type="InterPro" id="IPR000086">
    <property type="entry name" value="NUDIX_hydrolase_dom"/>
</dbReference>
<keyword evidence="3" id="KW-0479">Metal-binding</keyword>
<dbReference type="RefSeq" id="WP_157478729.1">
    <property type="nucleotide sequence ID" value="NZ_CP046566.1"/>
</dbReference>
<evidence type="ECO:0000256" key="5">
    <source>
        <dbReference type="ARBA" id="ARBA00022842"/>
    </source>
</evidence>
<organism evidence="7 8">
    <name type="scientific">Phnomibacter ginsenosidimutans</name>
    <dbReference type="NCBI Taxonomy" id="2676868"/>
    <lineage>
        <taxon>Bacteria</taxon>
        <taxon>Pseudomonadati</taxon>
        <taxon>Bacteroidota</taxon>
        <taxon>Chitinophagia</taxon>
        <taxon>Chitinophagales</taxon>
        <taxon>Chitinophagaceae</taxon>
        <taxon>Phnomibacter</taxon>
    </lineage>
</organism>
<evidence type="ECO:0000256" key="4">
    <source>
        <dbReference type="ARBA" id="ARBA00022801"/>
    </source>
</evidence>
<accession>A0A6I6G9X8</accession>
<dbReference type="InterPro" id="IPR020476">
    <property type="entry name" value="Nudix_hydrolase"/>
</dbReference>
<dbReference type="EMBL" id="CP046566">
    <property type="protein sequence ID" value="QGW28373.1"/>
    <property type="molecule type" value="Genomic_DNA"/>
</dbReference>
<dbReference type="Proteomes" id="UP000426027">
    <property type="component" value="Chromosome"/>
</dbReference>
<dbReference type="CDD" id="cd04690">
    <property type="entry name" value="NUDIX_Hydrolase"/>
    <property type="match status" value="1"/>
</dbReference>
<protein>
    <submittedName>
        <fullName evidence="7">NUDIX domain-containing protein</fullName>
    </submittedName>
</protein>
<dbReference type="PRINTS" id="PR00502">
    <property type="entry name" value="NUDIXFAMILY"/>
</dbReference>
<keyword evidence="8" id="KW-1185">Reference proteome</keyword>
<keyword evidence="4" id="KW-0378">Hydrolase</keyword>
<dbReference type="PROSITE" id="PS51462">
    <property type="entry name" value="NUDIX"/>
    <property type="match status" value="1"/>
</dbReference>
<dbReference type="GO" id="GO:0005737">
    <property type="term" value="C:cytoplasm"/>
    <property type="evidence" value="ECO:0007669"/>
    <property type="project" value="TreeGrafter"/>
</dbReference>
<evidence type="ECO:0000256" key="1">
    <source>
        <dbReference type="ARBA" id="ARBA00001946"/>
    </source>
</evidence>
<evidence type="ECO:0000259" key="6">
    <source>
        <dbReference type="PROSITE" id="PS51462"/>
    </source>
</evidence>
<dbReference type="Pfam" id="PF00293">
    <property type="entry name" value="NUDIX"/>
    <property type="match status" value="1"/>
</dbReference>
<feature type="domain" description="Nudix hydrolase" evidence="6">
    <location>
        <begin position="2"/>
        <end position="129"/>
    </location>
</feature>
<dbReference type="Gene3D" id="3.90.79.10">
    <property type="entry name" value="Nucleoside Triphosphate Pyrophosphohydrolase"/>
    <property type="match status" value="1"/>
</dbReference>
<sequence length="135" mass="15122">MQKLHTVGLVVLQHNQLLLAYSNSKQAWYLPGGKVDAGETAVQALQREIAEELQVNLPDDALHFYMHITAKAYGENDLQMEQDCYLCSTPANWQPSAEVGAIRYFTLASYSQEPAQVPGVLVLFHQLHQDKLLTP</sequence>
<keyword evidence="5" id="KW-0460">Magnesium</keyword>
<dbReference type="InterPro" id="IPR015797">
    <property type="entry name" value="NUDIX_hydrolase-like_dom_sf"/>
</dbReference>
<dbReference type="GO" id="GO:0046872">
    <property type="term" value="F:metal ion binding"/>
    <property type="evidence" value="ECO:0007669"/>
    <property type="project" value="UniProtKB-KW"/>
</dbReference>
<evidence type="ECO:0000313" key="8">
    <source>
        <dbReference type="Proteomes" id="UP000426027"/>
    </source>
</evidence>
<dbReference type="GO" id="GO:0016818">
    <property type="term" value="F:hydrolase activity, acting on acid anhydrides, in phosphorus-containing anhydrides"/>
    <property type="evidence" value="ECO:0007669"/>
    <property type="project" value="TreeGrafter"/>
</dbReference>